<dbReference type="Proteomes" id="UP001187531">
    <property type="component" value="Unassembled WGS sequence"/>
</dbReference>
<dbReference type="GO" id="GO:0071897">
    <property type="term" value="P:DNA biosynthetic process"/>
    <property type="evidence" value="ECO:0007669"/>
    <property type="project" value="UniProtKB-ARBA"/>
</dbReference>
<evidence type="ECO:0000313" key="3">
    <source>
        <dbReference type="Proteomes" id="UP001187531"/>
    </source>
</evidence>
<dbReference type="PROSITE" id="PS50878">
    <property type="entry name" value="RT_POL"/>
    <property type="match status" value="1"/>
</dbReference>
<sequence length="226" mass="24866">MPKIEFVGDILDNPTKMGSSLFMCSVDISNAFHSVVQSQVFLKLLEYGVNDHVVALSSFWCSGSFVKVRLTGDHLSRPIRLVRGFCQGSVLSPILFNTLTSGLTKNVAGGFSINLCDLSLLSYADNLLLLSCNLTSIRENIDHLNTGYKSIGLRVKALKTGSSVSDLDHCVYSPSLFTTTVQVDEKERDYGHLSLNWNTDTKEDLSLAPPLQKLIWNTISDCNNAN</sequence>
<dbReference type="Pfam" id="PF00078">
    <property type="entry name" value="RVT_1"/>
    <property type="match status" value="1"/>
</dbReference>
<comment type="caution">
    <text evidence="2">The sequence shown here is derived from an EMBL/GenBank/DDBJ whole genome shotgun (WGS) entry which is preliminary data.</text>
</comment>
<protein>
    <recommendedName>
        <fullName evidence="1">Reverse transcriptase domain-containing protein</fullName>
    </recommendedName>
</protein>
<gene>
    <name evidence="2" type="ORF">QYM36_004138</name>
</gene>
<evidence type="ECO:0000313" key="2">
    <source>
        <dbReference type="EMBL" id="KAK2720130.1"/>
    </source>
</evidence>
<keyword evidence="3" id="KW-1185">Reference proteome</keyword>
<evidence type="ECO:0000259" key="1">
    <source>
        <dbReference type="PROSITE" id="PS50878"/>
    </source>
</evidence>
<proteinExistence type="predicted"/>
<dbReference type="PANTHER" id="PTHR47027">
    <property type="entry name" value="REVERSE TRANSCRIPTASE DOMAIN-CONTAINING PROTEIN"/>
    <property type="match status" value="1"/>
</dbReference>
<dbReference type="EMBL" id="JAVRJZ010000007">
    <property type="protein sequence ID" value="KAK2720130.1"/>
    <property type="molecule type" value="Genomic_DNA"/>
</dbReference>
<dbReference type="AlphaFoldDB" id="A0AA88HXS9"/>
<dbReference type="InterPro" id="IPR043502">
    <property type="entry name" value="DNA/RNA_pol_sf"/>
</dbReference>
<feature type="domain" description="Reverse transcriptase" evidence="1">
    <location>
        <begin position="1"/>
        <end position="195"/>
    </location>
</feature>
<dbReference type="PANTHER" id="PTHR47027:SF20">
    <property type="entry name" value="REVERSE TRANSCRIPTASE-LIKE PROTEIN WITH RNA-DIRECTED DNA POLYMERASE DOMAIN"/>
    <property type="match status" value="1"/>
</dbReference>
<dbReference type="SUPFAM" id="SSF56672">
    <property type="entry name" value="DNA/RNA polymerases"/>
    <property type="match status" value="1"/>
</dbReference>
<name>A0AA88HXS9_ARTSF</name>
<organism evidence="2 3">
    <name type="scientific">Artemia franciscana</name>
    <name type="common">Brine shrimp</name>
    <name type="synonym">Artemia sanfranciscana</name>
    <dbReference type="NCBI Taxonomy" id="6661"/>
    <lineage>
        <taxon>Eukaryota</taxon>
        <taxon>Metazoa</taxon>
        <taxon>Ecdysozoa</taxon>
        <taxon>Arthropoda</taxon>
        <taxon>Crustacea</taxon>
        <taxon>Branchiopoda</taxon>
        <taxon>Anostraca</taxon>
        <taxon>Artemiidae</taxon>
        <taxon>Artemia</taxon>
    </lineage>
</organism>
<reference evidence="2" key="1">
    <citation type="submission" date="2023-07" db="EMBL/GenBank/DDBJ databases">
        <title>Chromosome-level genome assembly of Artemia franciscana.</title>
        <authorList>
            <person name="Jo E."/>
        </authorList>
    </citation>
    <scope>NUCLEOTIDE SEQUENCE</scope>
    <source>
        <tissue evidence="2">Whole body</tissue>
    </source>
</reference>
<dbReference type="InterPro" id="IPR000477">
    <property type="entry name" value="RT_dom"/>
</dbReference>
<accession>A0AA88HXS9</accession>